<name>A0A4P6PZY8_9ACTN</name>
<dbReference type="KEGG" id="strr:EKD16_09625"/>
<dbReference type="AlphaFoldDB" id="A0A4P6PZY8"/>
<evidence type="ECO:0000313" key="2">
    <source>
        <dbReference type="EMBL" id="QBI53713.1"/>
    </source>
</evidence>
<feature type="signal peptide" evidence="1">
    <location>
        <begin position="1"/>
        <end position="31"/>
    </location>
</feature>
<accession>A0A4P6PZY8</accession>
<reference evidence="2 3" key="1">
    <citation type="submission" date="2019-02" db="EMBL/GenBank/DDBJ databases">
        <authorList>
            <person name="Khodamoradi S."/>
            <person name="Hahnke R.L."/>
            <person name="Kaempfer P."/>
            <person name="Schumann P."/>
            <person name="Rohde M."/>
            <person name="Steinert M."/>
            <person name="Luzhetskyy A."/>
            <person name="Wink J."/>
            <person name="Ruckert C."/>
        </authorList>
    </citation>
    <scope>NUCLEOTIDE SEQUENCE [LARGE SCALE GENOMIC DNA]</scope>
    <source>
        <strain evidence="2 3">M2</strain>
    </source>
</reference>
<keyword evidence="3" id="KW-1185">Reference proteome</keyword>
<sequence precursor="true">MGRRPATPVTILAGIAAAGALAAVGAAPAAAADGVLNVDGTDYADPSGCHPLTGGPYRVANHTDETVFILSRRDCTGEVVGVLLPGETGRGPAAGAVFAP</sequence>
<evidence type="ECO:0000256" key="1">
    <source>
        <dbReference type="SAM" id="SignalP"/>
    </source>
</evidence>
<evidence type="ECO:0008006" key="4">
    <source>
        <dbReference type="Google" id="ProtNLM"/>
    </source>
</evidence>
<dbReference type="EMBL" id="CP036455">
    <property type="protein sequence ID" value="QBI53713.1"/>
    <property type="molecule type" value="Genomic_DNA"/>
</dbReference>
<evidence type="ECO:0000313" key="3">
    <source>
        <dbReference type="Proteomes" id="UP000292235"/>
    </source>
</evidence>
<proteinExistence type="predicted"/>
<protein>
    <recommendedName>
        <fullName evidence="4">Secreted protein</fullName>
    </recommendedName>
</protein>
<feature type="chain" id="PRO_5020778998" description="Secreted protein" evidence="1">
    <location>
        <begin position="32"/>
        <end position="100"/>
    </location>
</feature>
<keyword evidence="1" id="KW-0732">Signal</keyword>
<dbReference type="Proteomes" id="UP000292235">
    <property type="component" value="Chromosome"/>
</dbReference>
<organism evidence="2 3">
    <name type="scientific">Streptomonospora litoralis</name>
    <dbReference type="NCBI Taxonomy" id="2498135"/>
    <lineage>
        <taxon>Bacteria</taxon>
        <taxon>Bacillati</taxon>
        <taxon>Actinomycetota</taxon>
        <taxon>Actinomycetes</taxon>
        <taxon>Streptosporangiales</taxon>
        <taxon>Nocardiopsidaceae</taxon>
        <taxon>Streptomonospora</taxon>
    </lineage>
</organism>
<gene>
    <name evidence="2" type="ORF">EKD16_09625</name>
</gene>